<dbReference type="EMBL" id="JBEGDP010000012">
    <property type="protein sequence ID" value="MEQ7847953.1"/>
    <property type="molecule type" value="Genomic_DNA"/>
</dbReference>
<dbReference type="PANTHER" id="PTHR43099">
    <property type="entry name" value="UPF0053 PROTEIN YRKA"/>
    <property type="match status" value="1"/>
</dbReference>
<evidence type="ECO:0000256" key="4">
    <source>
        <dbReference type="ARBA" id="ARBA00022737"/>
    </source>
</evidence>
<feature type="domain" description="CNNM transmembrane" evidence="11">
    <location>
        <begin position="1"/>
        <end position="203"/>
    </location>
</feature>
<comment type="caution">
    <text evidence="12">The sequence shown here is derived from an EMBL/GenBank/DDBJ whole genome shotgun (WGS) entry which is preliminary data.</text>
</comment>
<dbReference type="Proteomes" id="UP001482520">
    <property type="component" value="Unassembled WGS sequence"/>
</dbReference>
<dbReference type="InterPro" id="IPR044751">
    <property type="entry name" value="Ion_transp-like_CBS"/>
</dbReference>
<evidence type="ECO:0000256" key="6">
    <source>
        <dbReference type="ARBA" id="ARBA00023136"/>
    </source>
</evidence>
<dbReference type="PROSITE" id="PS51371">
    <property type="entry name" value="CBS"/>
    <property type="match status" value="2"/>
</dbReference>
<dbReference type="Pfam" id="PF00571">
    <property type="entry name" value="CBS"/>
    <property type="match status" value="1"/>
</dbReference>
<dbReference type="InterPro" id="IPR000644">
    <property type="entry name" value="CBS_dom"/>
</dbReference>
<keyword evidence="3 8" id="KW-0812">Transmembrane</keyword>
<dbReference type="SUPFAM" id="SSF54631">
    <property type="entry name" value="CBS-domain pair"/>
    <property type="match status" value="1"/>
</dbReference>
<dbReference type="InterPro" id="IPR046342">
    <property type="entry name" value="CBS_dom_sf"/>
</dbReference>
<evidence type="ECO:0000259" key="10">
    <source>
        <dbReference type="PROSITE" id="PS51371"/>
    </source>
</evidence>
<dbReference type="PROSITE" id="PS51846">
    <property type="entry name" value="CNNM"/>
    <property type="match status" value="1"/>
</dbReference>
<dbReference type="InterPro" id="IPR002550">
    <property type="entry name" value="CNNM"/>
</dbReference>
<comment type="subcellular location">
    <subcellularLocation>
        <location evidence="1">Cell membrane</location>
        <topology evidence="1">Multi-pass membrane protein</topology>
    </subcellularLocation>
</comment>
<keyword evidence="4" id="KW-0677">Repeat</keyword>
<reference evidence="12 13" key="1">
    <citation type="submission" date="2024-02" db="EMBL/GenBank/DDBJ databases">
        <title>Full genome sequence of Nocardioides kribbensis.</title>
        <authorList>
            <person name="Poletto B.L."/>
            <person name="Silva G."/>
            <person name="Galante D."/>
            <person name="Campos K.R."/>
            <person name="Santos M.B.N."/>
            <person name="Sacchi C.T."/>
        </authorList>
    </citation>
    <scope>NUCLEOTIDE SEQUENCE [LARGE SCALE GENOMIC DNA]</scope>
    <source>
        <strain evidence="12 13">O4R</strain>
    </source>
</reference>
<feature type="transmembrane region" description="Helical" evidence="9">
    <location>
        <begin position="96"/>
        <end position="120"/>
    </location>
</feature>
<evidence type="ECO:0000256" key="8">
    <source>
        <dbReference type="PROSITE-ProRule" id="PRU01193"/>
    </source>
</evidence>
<protein>
    <submittedName>
        <fullName evidence="12">Hemolysin family protein</fullName>
    </submittedName>
</protein>
<evidence type="ECO:0000256" key="5">
    <source>
        <dbReference type="ARBA" id="ARBA00022989"/>
    </source>
</evidence>
<dbReference type="Pfam" id="PF01595">
    <property type="entry name" value="CNNM"/>
    <property type="match status" value="1"/>
</dbReference>
<keyword evidence="5 8" id="KW-1133">Transmembrane helix</keyword>
<dbReference type="Gene3D" id="3.10.580.10">
    <property type="entry name" value="CBS-domain"/>
    <property type="match status" value="1"/>
</dbReference>
<evidence type="ECO:0000259" key="11">
    <source>
        <dbReference type="PROSITE" id="PS51846"/>
    </source>
</evidence>
<gene>
    <name evidence="12" type="ORF">V6R90_11760</name>
</gene>
<evidence type="ECO:0000313" key="12">
    <source>
        <dbReference type="EMBL" id="MEQ7847953.1"/>
    </source>
</evidence>
<evidence type="ECO:0000256" key="3">
    <source>
        <dbReference type="ARBA" id="ARBA00022692"/>
    </source>
</evidence>
<dbReference type="RefSeq" id="WP_349804794.1">
    <property type="nucleotide sequence ID" value="NZ_JBEGDP010000012.1"/>
</dbReference>
<dbReference type="PANTHER" id="PTHR43099:SF5">
    <property type="entry name" value="HLYC_CORC FAMILY TRANSPORTER"/>
    <property type="match status" value="1"/>
</dbReference>
<keyword evidence="7" id="KW-0129">CBS domain</keyword>
<keyword evidence="6 8" id="KW-0472">Membrane</keyword>
<evidence type="ECO:0000256" key="9">
    <source>
        <dbReference type="SAM" id="Phobius"/>
    </source>
</evidence>
<evidence type="ECO:0000256" key="2">
    <source>
        <dbReference type="ARBA" id="ARBA00022475"/>
    </source>
</evidence>
<accession>A0ABV1NZN1</accession>
<organism evidence="12 13">
    <name type="scientific">Nocardioides kribbensis</name>
    <dbReference type="NCBI Taxonomy" id="305517"/>
    <lineage>
        <taxon>Bacteria</taxon>
        <taxon>Bacillati</taxon>
        <taxon>Actinomycetota</taxon>
        <taxon>Actinomycetes</taxon>
        <taxon>Propionibacteriales</taxon>
        <taxon>Nocardioidaceae</taxon>
        <taxon>Nocardioides</taxon>
    </lineage>
</organism>
<feature type="transmembrane region" description="Helical" evidence="9">
    <location>
        <begin position="6"/>
        <end position="29"/>
    </location>
</feature>
<keyword evidence="13" id="KW-1185">Reference proteome</keyword>
<evidence type="ECO:0000256" key="1">
    <source>
        <dbReference type="ARBA" id="ARBA00004651"/>
    </source>
</evidence>
<feature type="transmembrane region" description="Helical" evidence="9">
    <location>
        <begin position="50"/>
        <end position="76"/>
    </location>
</feature>
<dbReference type="CDD" id="cd04590">
    <property type="entry name" value="CBS_pair_CorC_HlyC_assoc"/>
    <property type="match status" value="1"/>
</dbReference>
<feature type="domain" description="CBS" evidence="10">
    <location>
        <begin position="221"/>
        <end position="279"/>
    </location>
</feature>
<dbReference type="InterPro" id="IPR051676">
    <property type="entry name" value="UPF0053_domain"/>
</dbReference>
<dbReference type="SMART" id="SM00116">
    <property type="entry name" value="CBS"/>
    <property type="match status" value="2"/>
</dbReference>
<evidence type="ECO:0000313" key="13">
    <source>
        <dbReference type="Proteomes" id="UP001482520"/>
    </source>
</evidence>
<evidence type="ECO:0000256" key="7">
    <source>
        <dbReference type="PROSITE-ProRule" id="PRU00703"/>
    </source>
</evidence>
<feature type="domain" description="CBS" evidence="10">
    <location>
        <begin position="285"/>
        <end position="342"/>
    </location>
</feature>
<name>A0ABV1NZN1_9ACTN</name>
<keyword evidence="2" id="KW-1003">Cell membrane</keyword>
<sequence>MSEYLPGLVWLVVLLAGNAFFVGAEFAVISARRSQIEPRAAAGSRAAKTTLWAMEHATLMLATSQLGITVCSLLILNVSEPAIHHLLEYPLGLTPLTADVISVVAFVIALLLVTYLHVVLGEMVPKNLAFSVPDRAALILAPALVFVSRVVRPLIWTLNAIANGVLRLFRVEPKDEATSTFTLEEVAGIVEQSRREGTLDDTPGPLTGAFEFTDKLAADIEVPLADLVLLPPSATPLDVQRAVVQHGFSRYVVTDESGEPVGYVHMKDVMELPLDDFEVPVPAKRLRRLVAIPREVELEDALSRMRQHGSHVAKSVDADGRTHGLLFLEDAIEVLVGEINDMTAA</sequence>
<proteinExistence type="predicted"/>